<dbReference type="EMBL" id="BPLR01001737">
    <property type="protein sequence ID" value="GIZ04456.1"/>
    <property type="molecule type" value="Genomic_DNA"/>
</dbReference>
<gene>
    <name evidence="1" type="ORF">CEXT_437751</name>
</gene>
<sequence length="80" mass="9778">MAKTEQQSVKDYFKKRCHAHLKRPQEIIPQSFTKWRRNVIGRRPHLRDFYFGKAKEPRRRRSLNSSKVLKEEHDLILCRC</sequence>
<dbReference type="Proteomes" id="UP001054945">
    <property type="component" value="Unassembled WGS sequence"/>
</dbReference>
<name>A0AAV4YAD5_CAEEX</name>
<keyword evidence="2" id="KW-1185">Reference proteome</keyword>
<organism evidence="1 2">
    <name type="scientific">Caerostris extrusa</name>
    <name type="common">Bark spider</name>
    <name type="synonym">Caerostris bankana</name>
    <dbReference type="NCBI Taxonomy" id="172846"/>
    <lineage>
        <taxon>Eukaryota</taxon>
        <taxon>Metazoa</taxon>
        <taxon>Ecdysozoa</taxon>
        <taxon>Arthropoda</taxon>
        <taxon>Chelicerata</taxon>
        <taxon>Arachnida</taxon>
        <taxon>Araneae</taxon>
        <taxon>Araneomorphae</taxon>
        <taxon>Entelegynae</taxon>
        <taxon>Araneoidea</taxon>
        <taxon>Araneidae</taxon>
        <taxon>Caerostris</taxon>
    </lineage>
</organism>
<accession>A0AAV4YAD5</accession>
<proteinExistence type="predicted"/>
<evidence type="ECO:0000313" key="2">
    <source>
        <dbReference type="Proteomes" id="UP001054945"/>
    </source>
</evidence>
<comment type="caution">
    <text evidence="1">The sequence shown here is derived from an EMBL/GenBank/DDBJ whole genome shotgun (WGS) entry which is preliminary data.</text>
</comment>
<protein>
    <submittedName>
        <fullName evidence="1">Uncharacterized protein</fullName>
    </submittedName>
</protein>
<evidence type="ECO:0000313" key="1">
    <source>
        <dbReference type="EMBL" id="GIZ04456.1"/>
    </source>
</evidence>
<dbReference type="AlphaFoldDB" id="A0AAV4YAD5"/>
<reference evidence="1 2" key="1">
    <citation type="submission" date="2021-06" db="EMBL/GenBank/DDBJ databases">
        <title>Caerostris extrusa draft genome.</title>
        <authorList>
            <person name="Kono N."/>
            <person name="Arakawa K."/>
        </authorList>
    </citation>
    <scope>NUCLEOTIDE SEQUENCE [LARGE SCALE GENOMIC DNA]</scope>
</reference>